<keyword evidence="3" id="KW-1185">Reference proteome</keyword>
<reference evidence="2 3" key="2">
    <citation type="submission" date="2018-11" db="EMBL/GenBank/DDBJ databases">
        <authorList>
            <consortium name="Pathogen Informatics"/>
        </authorList>
    </citation>
    <scope>NUCLEOTIDE SEQUENCE [LARGE SCALE GENOMIC DNA]</scope>
</reference>
<dbReference type="InterPro" id="IPR041432">
    <property type="entry name" value="UBP13_Znf-UBP_var"/>
</dbReference>
<feature type="domain" description="Ubiquitinyl hydrolase variant UBP zinc finger" evidence="1">
    <location>
        <begin position="41"/>
        <end position="81"/>
    </location>
</feature>
<sequence>MAEACGTSTSSSTDRWGELDIVSKICSLNYNLPESDDKIFKDEYGLYVCLERFAGFCNDHVIGYYKRTARKGFLWCKQIKKMLPEAEEPQDKVTKNYRLIILFSSCFSCKRT</sequence>
<dbReference type="EMBL" id="UZAJ01002725">
    <property type="protein sequence ID" value="VDO37998.1"/>
    <property type="molecule type" value="Genomic_DNA"/>
</dbReference>
<dbReference type="Gene3D" id="3.30.40.10">
    <property type="entry name" value="Zinc/RING finger domain, C3HC4 (zinc finger)"/>
    <property type="match status" value="1"/>
</dbReference>
<reference evidence="4" key="1">
    <citation type="submission" date="2016-06" db="UniProtKB">
        <authorList>
            <consortium name="WormBaseParasite"/>
        </authorList>
    </citation>
    <scope>IDENTIFICATION</scope>
</reference>
<gene>
    <name evidence="2" type="ORF">OFLC_LOCUS3856</name>
</gene>
<dbReference type="STRING" id="387005.A0A183H8P4"/>
<evidence type="ECO:0000313" key="3">
    <source>
        <dbReference type="Proteomes" id="UP000267606"/>
    </source>
</evidence>
<proteinExistence type="predicted"/>
<dbReference type="Pfam" id="PF17807">
    <property type="entry name" value="zf-UBP_var"/>
    <property type="match status" value="1"/>
</dbReference>
<dbReference type="InterPro" id="IPR013083">
    <property type="entry name" value="Znf_RING/FYVE/PHD"/>
</dbReference>
<evidence type="ECO:0000313" key="4">
    <source>
        <dbReference type="WBParaSite" id="OFLC_0000385501-mRNA-1"/>
    </source>
</evidence>
<dbReference type="WBParaSite" id="OFLC_0000385501-mRNA-1">
    <property type="protein sequence ID" value="OFLC_0000385501-mRNA-1"/>
    <property type="gene ID" value="OFLC_0000385501"/>
</dbReference>
<organism evidence="4">
    <name type="scientific">Onchocerca flexuosa</name>
    <dbReference type="NCBI Taxonomy" id="387005"/>
    <lineage>
        <taxon>Eukaryota</taxon>
        <taxon>Metazoa</taxon>
        <taxon>Ecdysozoa</taxon>
        <taxon>Nematoda</taxon>
        <taxon>Chromadorea</taxon>
        <taxon>Rhabditida</taxon>
        <taxon>Spirurina</taxon>
        <taxon>Spiruromorpha</taxon>
        <taxon>Filarioidea</taxon>
        <taxon>Onchocercidae</taxon>
        <taxon>Onchocerca</taxon>
    </lineage>
</organism>
<evidence type="ECO:0000259" key="1">
    <source>
        <dbReference type="Pfam" id="PF17807"/>
    </source>
</evidence>
<dbReference type="Proteomes" id="UP000267606">
    <property type="component" value="Unassembled WGS sequence"/>
</dbReference>
<protein>
    <submittedName>
        <fullName evidence="4">Zf-UBP_var domain-containing protein</fullName>
    </submittedName>
</protein>
<name>A0A183H8P4_9BILA</name>
<dbReference type="AlphaFoldDB" id="A0A183H8P4"/>
<evidence type="ECO:0000313" key="2">
    <source>
        <dbReference type="EMBL" id="VDO37998.1"/>
    </source>
</evidence>
<accession>A0A183H8P4</accession>